<dbReference type="PANTHER" id="PTHR24096:SF149">
    <property type="entry name" value="AMP-BINDING DOMAIN-CONTAINING PROTEIN-RELATED"/>
    <property type="match status" value="1"/>
</dbReference>
<dbReference type="GO" id="GO:0016405">
    <property type="term" value="F:CoA-ligase activity"/>
    <property type="evidence" value="ECO:0007669"/>
    <property type="project" value="TreeGrafter"/>
</dbReference>
<dbReference type="InterPro" id="IPR000873">
    <property type="entry name" value="AMP-dep_synth/lig_dom"/>
</dbReference>
<reference evidence="4" key="1">
    <citation type="submission" date="2021-06" db="EMBL/GenBank/DDBJ databases">
        <authorList>
            <person name="Kallberg Y."/>
            <person name="Tangrot J."/>
            <person name="Rosling A."/>
        </authorList>
    </citation>
    <scope>NUCLEOTIDE SEQUENCE</scope>
    <source>
        <strain evidence="4">IN212</strain>
    </source>
</reference>
<dbReference type="EMBL" id="CAJVPZ010091526">
    <property type="protein sequence ID" value="CAG8815614.1"/>
    <property type="molecule type" value="Genomic_DNA"/>
</dbReference>
<accession>A0A9N9K8Q7</accession>
<dbReference type="OrthoDB" id="1898221at2759"/>
<gene>
    <name evidence="4" type="ORF">RFULGI_LOCUS19208</name>
</gene>
<dbReference type="Proteomes" id="UP000789396">
    <property type="component" value="Unassembled WGS sequence"/>
</dbReference>
<dbReference type="Gene3D" id="3.40.50.980">
    <property type="match status" value="2"/>
</dbReference>
<proteinExistence type="inferred from homology"/>
<name>A0A9N9K8Q7_9GLOM</name>
<protein>
    <submittedName>
        <fullName evidence="4">1752_t:CDS:1</fullName>
    </submittedName>
</protein>
<dbReference type="Pfam" id="PF00501">
    <property type="entry name" value="AMP-binding"/>
    <property type="match status" value="1"/>
</dbReference>
<dbReference type="SUPFAM" id="SSF56801">
    <property type="entry name" value="Acetyl-CoA synthetase-like"/>
    <property type="match status" value="1"/>
</dbReference>
<feature type="domain" description="AMP-dependent synthetase/ligase" evidence="3">
    <location>
        <begin position="2"/>
        <end position="112"/>
    </location>
</feature>
<comment type="similarity">
    <text evidence="1">Belongs to the ATP-dependent AMP-binding enzyme family.</text>
</comment>
<evidence type="ECO:0000256" key="1">
    <source>
        <dbReference type="ARBA" id="ARBA00006432"/>
    </source>
</evidence>
<dbReference type="AlphaFoldDB" id="A0A9N9K8Q7"/>
<comment type="caution">
    <text evidence="4">The sequence shown here is derived from an EMBL/GenBank/DDBJ whole genome shotgun (WGS) entry which is preliminary data.</text>
</comment>
<dbReference type="PANTHER" id="PTHR24096">
    <property type="entry name" value="LONG-CHAIN-FATTY-ACID--COA LIGASE"/>
    <property type="match status" value="1"/>
</dbReference>
<keyword evidence="5" id="KW-1185">Reference proteome</keyword>
<feature type="non-terminal residue" evidence="4">
    <location>
        <position position="120"/>
    </location>
</feature>
<sequence length="120" mass="12955">TTANPKYKPAELLHQLTDSRASVLVAHPNFLDAAVEASINAGIPPTNVLLFGDKEIKGYKPYRSVLMGDREIEPVTYTPEEAKSTTAYLPYSSGTTGKQKGVELTHTNRNVNLVQLIGGG</sequence>
<evidence type="ECO:0000313" key="4">
    <source>
        <dbReference type="EMBL" id="CAG8815614.1"/>
    </source>
</evidence>
<organism evidence="4 5">
    <name type="scientific">Racocetra fulgida</name>
    <dbReference type="NCBI Taxonomy" id="60492"/>
    <lineage>
        <taxon>Eukaryota</taxon>
        <taxon>Fungi</taxon>
        <taxon>Fungi incertae sedis</taxon>
        <taxon>Mucoromycota</taxon>
        <taxon>Glomeromycotina</taxon>
        <taxon>Glomeromycetes</taxon>
        <taxon>Diversisporales</taxon>
        <taxon>Gigasporaceae</taxon>
        <taxon>Racocetra</taxon>
    </lineage>
</organism>
<keyword evidence="2" id="KW-0436">Ligase</keyword>
<evidence type="ECO:0000313" key="5">
    <source>
        <dbReference type="Proteomes" id="UP000789396"/>
    </source>
</evidence>
<feature type="non-terminal residue" evidence="4">
    <location>
        <position position="1"/>
    </location>
</feature>
<evidence type="ECO:0000259" key="3">
    <source>
        <dbReference type="Pfam" id="PF00501"/>
    </source>
</evidence>
<evidence type="ECO:0000256" key="2">
    <source>
        <dbReference type="ARBA" id="ARBA00022598"/>
    </source>
</evidence>